<dbReference type="SMART" id="SM00387">
    <property type="entry name" value="HATPase_c"/>
    <property type="match status" value="1"/>
</dbReference>
<dbReference type="InterPro" id="IPR003594">
    <property type="entry name" value="HATPase_dom"/>
</dbReference>
<reference evidence="8" key="1">
    <citation type="submission" date="2016-06" db="EMBL/GenBank/DDBJ databases">
        <title>Draft genome sequence of Desulfoplanes formicivorans strain Pf12B.</title>
        <authorList>
            <person name="Watanabe M."/>
            <person name="Kojima H."/>
            <person name="Fukui M."/>
        </authorList>
    </citation>
    <scope>NUCLEOTIDE SEQUENCE [LARGE SCALE GENOMIC DNA]</scope>
    <source>
        <strain evidence="8">Pf12B</strain>
    </source>
</reference>
<protein>
    <recommendedName>
        <fullName evidence="2">histidine kinase</fullName>
        <ecNumber evidence="2">2.7.13.3</ecNumber>
    </recommendedName>
</protein>
<keyword evidence="8" id="KW-1185">Reference proteome</keyword>
<accession>A0A194AFW1</accession>
<dbReference type="AlphaFoldDB" id="A0A194AFW1"/>
<evidence type="ECO:0000313" key="8">
    <source>
        <dbReference type="Proteomes" id="UP000095200"/>
    </source>
</evidence>
<dbReference type="InterPro" id="IPR004358">
    <property type="entry name" value="Sig_transdc_His_kin-like_C"/>
</dbReference>
<keyword evidence="5" id="KW-0175">Coiled coil</keyword>
<dbReference type="RefSeq" id="WP_069857597.1">
    <property type="nucleotide sequence ID" value="NZ_BDFE01000009.1"/>
</dbReference>
<proteinExistence type="predicted"/>
<dbReference type="InterPro" id="IPR036890">
    <property type="entry name" value="HATPase_C_sf"/>
</dbReference>
<dbReference type="Proteomes" id="UP000095200">
    <property type="component" value="Unassembled WGS sequence"/>
</dbReference>
<feature type="coiled-coil region" evidence="5">
    <location>
        <begin position="214"/>
        <end position="241"/>
    </location>
</feature>
<organism evidence="7 8">
    <name type="scientific">Desulfoplanes formicivorans</name>
    <dbReference type="NCBI Taxonomy" id="1592317"/>
    <lineage>
        <taxon>Bacteria</taxon>
        <taxon>Pseudomonadati</taxon>
        <taxon>Thermodesulfobacteriota</taxon>
        <taxon>Desulfovibrionia</taxon>
        <taxon>Desulfovibrionales</taxon>
        <taxon>Desulfoplanaceae</taxon>
        <taxon>Desulfoplanes</taxon>
    </lineage>
</organism>
<dbReference type="GO" id="GO:0000155">
    <property type="term" value="F:phosphorelay sensor kinase activity"/>
    <property type="evidence" value="ECO:0007669"/>
    <property type="project" value="TreeGrafter"/>
</dbReference>
<comment type="caution">
    <text evidence="7">The sequence shown here is derived from an EMBL/GenBank/DDBJ whole genome shotgun (WGS) entry which is preliminary data.</text>
</comment>
<evidence type="ECO:0000313" key="7">
    <source>
        <dbReference type="EMBL" id="GAU08095.1"/>
    </source>
</evidence>
<dbReference type="Pfam" id="PF02518">
    <property type="entry name" value="HATPase_c"/>
    <property type="match status" value="1"/>
</dbReference>
<dbReference type="EC" id="2.7.13.3" evidence="2"/>
<dbReference type="GO" id="GO:0005886">
    <property type="term" value="C:plasma membrane"/>
    <property type="evidence" value="ECO:0007669"/>
    <property type="project" value="TreeGrafter"/>
</dbReference>
<keyword evidence="4 7" id="KW-0418">Kinase</keyword>
<sequence>MQSLSFCKEINDPQAQKRQDTVNERIRQKIANYRHYHFTREQIHTLAIFFDLAQEFNSLDDLYTLAVCTPKAIFGIDASLYILDAKGQFIIKSSTIGDDCVADVWKEPQAFSWTPWQQGNRFILPVRCKHMLTAQLPFVPKNKDVIGILELTASRPLTEHERFFFEKYANRVGFQTHNKILNFTNQEHLRFIKSLVQDIGHNVIVPNMYFKLLFNKLKKRLDELRERLRNLTWQLESNLQKTNIHHLDTALGGLDRSVNALMDHYREMYSHYTRSSLFLETLLRRSHFEKGRYVLLKQACNFKKKIIDPQLEHFRPHFEQKNIAVDTKLGGIPDEDIMLVADIGLLSQVFANLFSNAAKYTREVIGPDGRPHKFISYGWEKLPDYFGPGKDAIKPNVFSTGPHIPPEERSWLFESNFRCKATQNEPGSGHGLFFAKQIVELHGGKVGYEPTQMGNNFYVILPCAN</sequence>
<evidence type="ECO:0000256" key="5">
    <source>
        <dbReference type="SAM" id="Coils"/>
    </source>
</evidence>
<dbReference type="SUPFAM" id="SSF55874">
    <property type="entry name" value="ATPase domain of HSP90 chaperone/DNA topoisomerase II/histidine kinase"/>
    <property type="match status" value="1"/>
</dbReference>
<evidence type="ECO:0000259" key="6">
    <source>
        <dbReference type="PROSITE" id="PS50109"/>
    </source>
</evidence>
<dbReference type="InterPro" id="IPR005467">
    <property type="entry name" value="His_kinase_dom"/>
</dbReference>
<gene>
    <name evidence="7" type="ORF">DPF_0796</name>
</gene>
<dbReference type="STRING" id="1592317.DPF_0796"/>
<dbReference type="Gene3D" id="3.30.565.10">
    <property type="entry name" value="Histidine kinase-like ATPase, C-terminal domain"/>
    <property type="match status" value="1"/>
</dbReference>
<comment type="catalytic activity">
    <reaction evidence="1">
        <text>ATP + protein L-histidine = ADP + protein N-phospho-L-histidine.</text>
        <dbReference type="EC" id="2.7.13.3"/>
    </reaction>
</comment>
<evidence type="ECO:0000256" key="2">
    <source>
        <dbReference type="ARBA" id="ARBA00012438"/>
    </source>
</evidence>
<dbReference type="EMBL" id="BDFE01000009">
    <property type="protein sequence ID" value="GAU08095.1"/>
    <property type="molecule type" value="Genomic_DNA"/>
</dbReference>
<dbReference type="PANTHER" id="PTHR43047">
    <property type="entry name" value="TWO-COMPONENT HISTIDINE PROTEIN KINASE"/>
    <property type="match status" value="1"/>
</dbReference>
<evidence type="ECO:0000256" key="1">
    <source>
        <dbReference type="ARBA" id="ARBA00000085"/>
    </source>
</evidence>
<name>A0A194AFW1_9BACT</name>
<dbReference type="GO" id="GO:0009927">
    <property type="term" value="F:histidine phosphotransfer kinase activity"/>
    <property type="evidence" value="ECO:0007669"/>
    <property type="project" value="TreeGrafter"/>
</dbReference>
<dbReference type="PROSITE" id="PS50109">
    <property type="entry name" value="HIS_KIN"/>
    <property type="match status" value="1"/>
</dbReference>
<dbReference type="PANTHER" id="PTHR43047:SF72">
    <property type="entry name" value="OSMOSENSING HISTIDINE PROTEIN KINASE SLN1"/>
    <property type="match status" value="1"/>
</dbReference>
<dbReference type="PRINTS" id="PR00344">
    <property type="entry name" value="BCTRLSENSOR"/>
</dbReference>
<evidence type="ECO:0000256" key="4">
    <source>
        <dbReference type="ARBA" id="ARBA00022777"/>
    </source>
</evidence>
<feature type="domain" description="Histidine kinase" evidence="6">
    <location>
        <begin position="242"/>
        <end position="465"/>
    </location>
</feature>
<evidence type="ECO:0000256" key="3">
    <source>
        <dbReference type="ARBA" id="ARBA00022679"/>
    </source>
</evidence>
<keyword evidence="3" id="KW-0808">Transferase</keyword>